<dbReference type="EMBL" id="UINC01168650">
    <property type="protein sequence ID" value="SVD71786.1"/>
    <property type="molecule type" value="Genomic_DNA"/>
</dbReference>
<sequence length="76" mass="8818">MINSPKWTIIFTTKIAMKIEPSELSNIIEQNYSHLMPDFFKMQTEYLTSINVIYGDLDASLVAMVITNQLYKKTLK</sequence>
<organism evidence="1">
    <name type="scientific">marine metagenome</name>
    <dbReference type="NCBI Taxonomy" id="408172"/>
    <lineage>
        <taxon>unclassified sequences</taxon>
        <taxon>metagenomes</taxon>
        <taxon>ecological metagenomes</taxon>
    </lineage>
</organism>
<dbReference type="AlphaFoldDB" id="A0A382XKX1"/>
<evidence type="ECO:0000313" key="1">
    <source>
        <dbReference type="EMBL" id="SVD71786.1"/>
    </source>
</evidence>
<proteinExistence type="predicted"/>
<gene>
    <name evidence="1" type="ORF">METZ01_LOCUS424640</name>
</gene>
<reference evidence="1" key="1">
    <citation type="submission" date="2018-05" db="EMBL/GenBank/DDBJ databases">
        <authorList>
            <person name="Lanie J.A."/>
            <person name="Ng W.-L."/>
            <person name="Kazmierczak K.M."/>
            <person name="Andrzejewski T.M."/>
            <person name="Davidsen T.M."/>
            <person name="Wayne K.J."/>
            <person name="Tettelin H."/>
            <person name="Glass J.I."/>
            <person name="Rusch D."/>
            <person name="Podicherti R."/>
            <person name="Tsui H.-C.T."/>
            <person name="Winkler M.E."/>
        </authorList>
    </citation>
    <scope>NUCLEOTIDE SEQUENCE</scope>
</reference>
<protein>
    <submittedName>
        <fullName evidence="1">Uncharacterized protein</fullName>
    </submittedName>
</protein>
<feature type="non-terminal residue" evidence="1">
    <location>
        <position position="76"/>
    </location>
</feature>
<accession>A0A382XKX1</accession>
<name>A0A382XKX1_9ZZZZ</name>